<accession>A0A7X2N476</accession>
<reference evidence="1 2" key="1">
    <citation type="submission" date="2019-08" db="EMBL/GenBank/DDBJ databases">
        <title>In-depth cultivation of the pig gut microbiome towards novel bacterial diversity and tailored functional studies.</title>
        <authorList>
            <person name="Wylensek D."/>
            <person name="Hitch T.C.A."/>
            <person name="Clavel T."/>
        </authorList>
    </citation>
    <scope>NUCLEOTIDE SEQUENCE [LARGE SCALE GENOMIC DNA]</scope>
    <source>
        <strain evidence="1 2">LKV-178-WT-2G</strain>
    </source>
</reference>
<proteinExistence type="predicted"/>
<sequence>MGLFNFKNKAKEEEKVFQQENLKRLESEFDVTKALGVKKYPEATQFIYDKERRCFVVVEGPEDTFKSKNPYIIDFDQVKDAYVEVEEFWTEKPGKFEIKEPMQNSLKMGDFDKVFWRYNIFMHIETTHPYAKHIKYQMNYNTIITRISGLRLISRRGLELHGEYKGEEIKKQAERIEEFAVHQQEAVGKEKMLNLVTHNGPDNMLDRLAVNYFEQKFVDRMNTVSKHLNRAYRICKILGKI</sequence>
<comment type="caution">
    <text evidence="1">The sequence shown here is derived from an EMBL/GenBank/DDBJ whole genome shotgun (WGS) entry which is preliminary data.</text>
</comment>
<dbReference type="EMBL" id="VUMM01000021">
    <property type="protein sequence ID" value="MSS02152.1"/>
    <property type="molecule type" value="Genomic_DNA"/>
</dbReference>
<dbReference type="AlphaFoldDB" id="A0A7X2N476"/>
<keyword evidence="2" id="KW-1185">Reference proteome</keyword>
<protein>
    <submittedName>
        <fullName evidence="1">Uncharacterized protein</fullName>
    </submittedName>
</protein>
<evidence type="ECO:0000313" key="1">
    <source>
        <dbReference type="EMBL" id="MSS02152.1"/>
    </source>
</evidence>
<evidence type="ECO:0000313" key="2">
    <source>
        <dbReference type="Proteomes" id="UP000470082"/>
    </source>
</evidence>
<name>A0A7X2N476_9FIRM</name>
<dbReference type="Proteomes" id="UP000470082">
    <property type="component" value="Unassembled WGS sequence"/>
</dbReference>
<organism evidence="1 2">
    <name type="scientific">Floccifex porci</name>
    <dbReference type="NCBI Taxonomy" id="2606629"/>
    <lineage>
        <taxon>Bacteria</taxon>
        <taxon>Bacillati</taxon>
        <taxon>Bacillota</taxon>
        <taxon>Erysipelotrichia</taxon>
        <taxon>Erysipelotrichales</taxon>
        <taxon>Erysipelotrichaceae</taxon>
        <taxon>Floccifex</taxon>
    </lineage>
</organism>
<gene>
    <name evidence="1" type="ORF">FYJ50_08640</name>
</gene>
<dbReference type="RefSeq" id="WP_154461103.1">
    <property type="nucleotide sequence ID" value="NZ_VUMM01000021.1"/>
</dbReference>